<comment type="catalytic activity">
    <reaction evidence="42">
        <text>a fatty acyl-[ACP] + malonyl-[ACP] + H(+) = a 3-oxoacyl-[ACP] + holo-[ACP] + CO2</text>
        <dbReference type="Rhea" id="RHEA:22836"/>
        <dbReference type="Rhea" id="RHEA-COMP:9623"/>
        <dbReference type="Rhea" id="RHEA-COMP:9685"/>
        <dbReference type="Rhea" id="RHEA-COMP:9916"/>
        <dbReference type="Rhea" id="RHEA-COMP:14125"/>
        <dbReference type="ChEBI" id="CHEBI:15378"/>
        <dbReference type="ChEBI" id="CHEBI:16526"/>
        <dbReference type="ChEBI" id="CHEBI:64479"/>
        <dbReference type="ChEBI" id="CHEBI:78449"/>
        <dbReference type="ChEBI" id="CHEBI:78776"/>
        <dbReference type="ChEBI" id="CHEBI:138651"/>
        <dbReference type="EC" id="2.3.1.41"/>
    </reaction>
    <physiologicalReaction direction="left-to-right" evidence="42">
        <dbReference type="Rhea" id="RHEA:22837"/>
    </physiologicalReaction>
</comment>
<evidence type="ECO:0000256" key="49">
    <source>
        <dbReference type="ARBA" id="ARBA00049109"/>
    </source>
</evidence>
<dbReference type="SUPFAM" id="SSF55048">
    <property type="entry name" value="Probable ACP-binding domain of malonyl-CoA ACP transacylase"/>
    <property type="match status" value="1"/>
</dbReference>
<evidence type="ECO:0000256" key="31">
    <source>
        <dbReference type="ARBA" id="ARBA00047451"/>
    </source>
</evidence>
<evidence type="ECO:0000256" key="51">
    <source>
        <dbReference type="ARBA" id="ARBA00049263"/>
    </source>
</evidence>
<dbReference type="GO" id="GO:0004316">
    <property type="term" value="F:3-oxoacyl-[acyl-carrier-protein] reductase (NADPH) activity"/>
    <property type="evidence" value="ECO:0007669"/>
    <property type="project" value="UniProtKB-EC"/>
</dbReference>
<dbReference type="SUPFAM" id="SSF53474">
    <property type="entry name" value="alpha/beta-Hydrolases"/>
    <property type="match status" value="1"/>
</dbReference>
<keyword evidence="10" id="KW-0808">Transferase</keyword>
<dbReference type="InterPro" id="IPR036736">
    <property type="entry name" value="ACP-like_sf"/>
</dbReference>
<evidence type="ECO:0000256" key="41">
    <source>
        <dbReference type="ARBA" id="ARBA00048420"/>
    </source>
</evidence>
<dbReference type="CDD" id="cd05195">
    <property type="entry name" value="enoyl_red"/>
    <property type="match status" value="1"/>
</dbReference>
<comment type="catalytic activity">
    <reaction evidence="16">
        <text>(3R)-hydroxyoctanoyl-[ACP] = (2E)-octenoyl-[ACP] + H2O</text>
        <dbReference type="Rhea" id="RHEA:41844"/>
        <dbReference type="Rhea" id="RHEA-COMP:9634"/>
        <dbReference type="Rhea" id="RHEA-COMP:9635"/>
        <dbReference type="ChEBI" id="CHEBI:15377"/>
        <dbReference type="ChEBI" id="CHEBI:78461"/>
        <dbReference type="ChEBI" id="CHEBI:78462"/>
    </reaction>
    <physiologicalReaction direction="left-to-right" evidence="16">
        <dbReference type="Rhea" id="RHEA:41845"/>
    </physiologicalReaction>
</comment>
<comment type="catalytic activity">
    <reaction evidence="41">
        <text>(2E)-octenoyl-[ACP] + NADPH + H(+) = octanoyl-[ACP] + NADP(+)</text>
        <dbReference type="Rhea" id="RHEA:41848"/>
        <dbReference type="Rhea" id="RHEA-COMP:9635"/>
        <dbReference type="Rhea" id="RHEA-COMP:9636"/>
        <dbReference type="ChEBI" id="CHEBI:15378"/>
        <dbReference type="ChEBI" id="CHEBI:57783"/>
        <dbReference type="ChEBI" id="CHEBI:58349"/>
        <dbReference type="ChEBI" id="CHEBI:78462"/>
        <dbReference type="ChEBI" id="CHEBI:78463"/>
    </reaction>
    <physiologicalReaction direction="left-to-right" evidence="41">
        <dbReference type="Rhea" id="RHEA:41849"/>
    </physiologicalReaction>
</comment>
<dbReference type="Gene3D" id="3.10.129.110">
    <property type="entry name" value="Polyketide synthase dehydratase"/>
    <property type="match status" value="1"/>
</dbReference>
<comment type="catalytic activity">
    <reaction evidence="55">
        <text>(2E)-decenoyl-[ACP] + NADPH + H(+) = decanoyl-[ACP] + NADP(+)</text>
        <dbReference type="Rhea" id="RHEA:41864"/>
        <dbReference type="Rhea" id="RHEA-COMP:9639"/>
        <dbReference type="Rhea" id="RHEA-COMP:9640"/>
        <dbReference type="ChEBI" id="CHEBI:15378"/>
        <dbReference type="ChEBI" id="CHEBI:57783"/>
        <dbReference type="ChEBI" id="CHEBI:58349"/>
        <dbReference type="ChEBI" id="CHEBI:78467"/>
        <dbReference type="ChEBI" id="CHEBI:78468"/>
    </reaction>
    <physiologicalReaction direction="left-to-right" evidence="55">
        <dbReference type="Rhea" id="RHEA:41865"/>
    </physiologicalReaction>
</comment>
<evidence type="ECO:0000256" key="57">
    <source>
        <dbReference type="PROSITE-ProRule" id="PRU01363"/>
    </source>
</evidence>
<dbReference type="SMART" id="SM00829">
    <property type="entry name" value="PKS_ER"/>
    <property type="match status" value="1"/>
</dbReference>
<dbReference type="Pfam" id="PF21089">
    <property type="entry name" value="PKS_DH_N"/>
    <property type="match status" value="1"/>
</dbReference>
<dbReference type="InterPro" id="IPR049391">
    <property type="entry name" value="FAS_pseudo-KR"/>
</dbReference>
<comment type="catalytic activity">
    <reaction evidence="34">
        <text>(2E)-hexadecenoyl-[ACP] + NADPH + H(+) = hexadecanoyl-[ACP] + NADP(+)</text>
        <dbReference type="Rhea" id="RHEA:41912"/>
        <dbReference type="Rhea" id="RHEA-COMP:9651"/>
        <dbReference type="Rhea" id="RHEA-COMP:9652"/>
        <dbReference type="ChEBI" id="CHEBI:15378"/>
        <dbReference type="ChEBI" id="CHEBI:57783"/>
        <dbReference type="ChEBI" id="CHEBI:58349"/>
        <dbReference type="ChEBI" id="CHEBI:78481"/>
        <dbReference type="ChEBI" id="CHEBI:78483"/>
    </reaction>
    <physiologicalReaction direction="left-to-right" evidence="34">
        <dbReference type="Rhea" id="RHEA:41913"/>
    </physiologicalReaction>
</comment>
<dbReference type="PROSITE" id="PS00606">
    <property type="entry name" value="KS3_1"/>
    <property type="match status" value="1"/>
</dbReference>
<evidence type="ECO:0000256" key="32">
    <source>
        <dbReference type="ARBA" id="ARBA00047500"/>
    </source>
</evidence>
<comment type="catalytic activity">
    <reaction evidence="46">
        <text>hexadecanoyl-[ACP] + H2O = hexadecanoate + holo-[ACP] + H(+)</text>
        <dbReference type="Rhea" id="RHEA:41932"/>
        <dbReference type="Rhea" id="RHEA-COMP:9652"/>
        <dbReference type="Rhea" id="RHEA-COMP:9685"/>
        <dbReference type="ChEBI" id="CHEBI:7896"/>
        <dbReference type="ChEBI" id="CHEBI:15377"/>
        <dbReference type="ChEBI" id="CHEBI:15378"/>
        <dbReference type="ChEBI" id="CHEBI:64479"/>
        <dbReference type="ChEBI" id="CHEBI:78483"/>
        <dbReference type="EC" id="3.1.2.14"/>
    </reaction>
    <physiologicalReaction direction="left-to-right" evidence="46">
        <dbReference type="Rhea" id="RHEA:41933"/>
    </physiologicalReaction>
</comment>
<evidence type="ECO:0000256" key="45">
    <source>
        <dbReference type="ARBA" id="ARBA00048691"/>
    </source>
</evidence>
<evidence type="ECO:0000256" key="6">
    <source>
        <dbReference type="ARBA" id="ARBA00013191"/>
    </source>
</evidence>
<dbReference type="EC" id="2.3.1.41" evidence="6"/>
<evidence type="ECO:0000256" key="42">
    <source>
        <dbReference type="ARBA" id="ARBA00048506"/>
    </source>
</evidence>
<dbReference type="Pfam" id="PF00698">
    <property type="entry name" value="Acyl_transf_1"/>
    <property type="match status" value="1"/>
</dbReference>
<evidence type="ECO:0000256" key="10">
    <source>
        <dbReference type="ARBA" id="ARBA00022679"/>
    </source>
</evidence>
<evidence type="ECO:0000256" key="36">
    <source>
        <dbReference type="ARBA" id="ARBA00047953"/>
    </source>
</evidence>
<evidence type="ECO:0000256" key="8">
    <source>
        <dbReference type="ARBA" id="ARBA00022450"/>
    </source>
</evidence>
<comment type="catalytic activity">
    <reaction evidence="18">
        <text>(3R)-hydroxyhexanoyl-[ACP] = (2E)-hexenoyl-[ACP] + H2O</text>
        <dbReference type="Rhea" id="RHEA:41828"/>
        <dbReference type="Rhea" id="RHEA-COMP:9630"/>
        <dbReference type="Rhea" id="RHEA-COMP:9631"/>
        <dbReference type="ChEBI" id="CHEBI:15377"/>
        <dbReference type="ChEBI" id="CHEBI:78457"/>
        <dbReference type="ChEBI" id="CHEBI:78458"/>
    </reaction>
    <physiologicalReaction direction="left-to-right" evidence="18">
        <dbReference type="Rhea" id="RHEA:41829"/>
    </physiologicalReaction>
</comment>
<comment type="catalytic activity">
    <reaction evidence="49">
        <text>decanoyl-[ACP] + malonyl-[ACP] + H(+) = 3-oxododecanoyl-[ACP] + holo-[ACP] + CO2</text>
        <dbReference type="Rhea" id="RHEA:41868"/>
        <dbReference type="Rhea" id="RHEA-COMP:9623"/>
        <dbReference type="Rhea" id="RHEA-COMP:9640"/>
        <dbReference type="Rhea" id="RHEA-COMP:9641"/>
        <dbReference type="Rhea" id="RHEA-COMP:9685"/>
        <dbReference type="ChEBI" id="CHEBI:15378"/>
        <dbReference type="ChEBI" id="CHEBI:16526"/>
        <dbReference type="ChEBI" id="CHEBI:64479"/>
        <dbReference type="ChEBI" id="CHEBI:78449"/>
        <dbReference type="ChEBI" id="CHEBI:78468"/>
        <dbReference type="ChEBI" id="CHEBI:78469"/>
    </reaction>
    <physiologicalReaction direction="left-to-right" evidence="49">
        <dbReference type="Rhea" id="RHEA:41869"/>
    </physiologicalReaction>
</comment>
<evidence type="ECO:0000256" key="16">
    <source>
        <dbReference type="ARBA" id="ARBA00023332"/>
    </source>
</evidence>
<comment type="catalytic activity">
    <reaction evidence="40">
        <text>tetradecanoyl-[ACP] + H2O = tetradecanoate + holo-[ACP] + H(+)</text>
        <dbReference type="Rhea" id="RHEA:30123"/>
        <dbReference type="Rhea" id="RHEA-COMP:9648"/>
        <dbReference type="Rhea" id="RHEA-COMP:9685"/>
        <dbReference type="ChEBI" id="CHEBI:15377"/>
        <dbReference type="ChEBI" id="CHEBI:15378"/>
        <dbReference type="ChEBI" id="CHEBI:30807"/>
        <dbReference type="ChEBI" id="CHEBI:64479"/>
        <dbReference type="ChEBI" id="CHEBI:78477"/>
        <dbReference type="EC" id="3.1.2.14"/>
    </reaction>
    <physiologicalReaction direction="left-to-right" evidence="40">
        <dbReference type="Rhea" id="RHEA:30124"/>
    </physiologicalReaction>
</comment>
<dbReference type="UniPathway" id="UPA00094"/>
<comment type="catalytic activity">
    <reaction evidence="26">
        <text>acetyl-CoA + n malonyl-CoA + 2n NADPH + 2n H(+) = a long-chain fatty acid + (n+1) CoA + n CO2 + 2n NADP(+).</text>
        <dbReference type="EC" id="2.3.1.85"/>
    </reaction>
</comment>
<dbReference type="OrthoDB" id="329835at2759"/>
<comment type="catalytic activity">
    <reaction evidence="43">
        <text>3-oxohexanoyl-[ACP] + NADPH + H(+) = (3R)-hydroxyhexanoyl-[ACP] + NADP(+)</text>
        <dbReference type="Rhea" id="RHEA:41824"/>
        <dbReference type="Rhea" id="RHEA-COMP:9629"/>
        <dbReference type="Rhea" id="RHEA-COMP:9630"/>
        <dbReference type="ChEBI" id="CHEBI:15378"/>
        <dbReference type="ChEBI" id="CHEBI:57783"/>
        <dbReference type="ChEBI" id="CHEBI:58349"/>
        <dbReference type="ChEBI" id="CHEBI:78456"/>
        <dbReference type="ChEBI" id="CHEBI:78457"/>
    </reaction>
    <physiologicalReaction direction="left-to-right" evidence="43">
        <dbReference type="Rhea" id="RHEA:41825"/>
    </physiologicalReaction>
</comment>
<keyword evidence="8" id="KW-0596">Phosphopantetheine</keyword>
<dbReference type="InterPro" id="IPR013968">
    <property type="entry name" value="PKS_KR"/>
</dbReference>
<dbReference type="InterPro" id="IPR011032">
    <property type="entry name" value="GroES-like_sf"/>
</dbReference>
<keyword evidence="11" id="KW-0702">S-nitrosylation</keyword>
<comment type="catalytic activity">
    <reaction evidence="38">
        <text>hexadecanoyl-[ACP] + malonyl-[ACP] + H(+) = 3-oxooctadecanoyl-[ACP] + holo-[ACP] + CO2</text>
        <dbReference type="Rhea" id="RHEA:41916"/>
        <dbReference type="Rhea" id="RHEA-COMP:9623"/>
        <dbReference type="Rhea" id="RHEA-COMP:9652"/>
        <dbReference type="Rhea" id="RHEA-COMP:9653"/>
        <dbReference type="Rhea" id="RHEA-COMP:9685"/>
        <dbReference type="ChEBI" id="CHEBI:15378"/>
        <dbReference type="ChEBI" id="CHEBI:16526"/>
        <dbReference type="ChEBI" id="CHEBI:64479"/>
        <dbReference type="ChEBI" id="CHEBI:78449"/>
        <dbReference type="ChEBI" id="CHEBI:78483"/>
        <dbReference type="ChEBI" id="CHEBI:78487"/>
    </reaction>
    <physiologicalReaction direction="left-to-right" evidence="38">
        <dbReference type="Rhea" id="RHEA:41917"/>
    </physiologicalReaction>
</comment>
<comment type="catalytic activity">
    <reaction evidence="53">
        <text>3-oxooctanoyl-[ACP] + NADPH + H(+) = (3R)-hydroxyoctanoyl-[ACP] + NADP(+)</text>
        <dbReference type="Rhea" id="RHEA:41840"/>
        <dbReference type="Rhea" id="RHEA-COMP:9633"/>
        <dbReference type="Rhea" id="RHEA-COMP:9634"/>
        <dbReference type="ChEBI" id="CHEBI:15378"/>
        <dbReference type="ChEBI" id="CHEBI:57783"/>
        <dbReference type="ChEBI" id="CHEBI:58349"/>
        <dbReference type="ChEBI" id="CHEBI:78460"/>
        <dbReference type="ChEBI" id="CHEBI:78461"/>
    </reaction>
    <physiologicalReaction direction="left-to-right" evidence="53">
        <dbReference type="Rhea" id="RHEA:41841"/>
    </physiologicalReaction>
</comment>
<evidence type="ECO:0000256" key="9">
    <source>
        <dbReference type="ARBA" id="ARBA00022553"/>
    </source>
</evidence>
<evidence type="ECO:0000256" key="12">
    <source>
        <dbReference type="ARBA" id="ARBA00022857"/>
    </source>
</evidence>
<comment type="catalytic activity">
    <reaction evidence="56">
        <text>octanoyl-[ACP] + malonyl-[ACP] + H(+) = 3-oxodecanoyl-[ACP] + holo-[ACP] + CO2</text>
        <dbReference type="Rhea" id="RHEA:41852"/>
        <dbReference type="Rhea" id="RHEA-COMP:9623"/>
        <dbReference type="Rhea" id="RHEA-COMP:9636"/>
        <dbReference type="Rhea" id="RHEA-COMP:9637"/>
        <dbReference type="Rhea" id="RHEA-COMP:9685"/>
        <dbReference type="ChEBI" id="CHEBI:15378"/>
        <dbReference type="ChEBI" id="CHEBI:16526"/>
        <dbReference type="ChEBI" id="CHEBI:64479"/>
        <dbReference type="ChEBI" id="CHEBI:78449"/>
        <dbReference type="ChEBI" id="CHEBI:78463"/>
        <dbReference type="ChEBI" id="CHEBI:78464"/>
    </reaction>
    <physiologicalReaction direction="left-to-right" evidence="56">
        <dbReference type="Rhea" id="RHEA:41853"/>
    </physiologicalReaction>
</comment>
<keyword evidence="12" id="KW-0521">NADP</keyword>
<comment type="catalytic activity">
    <reaction evidence="19">
        <text>(3R)-hydroxydecanoyl-[ACP] = (2E)-decenoyl-[ACP] + H2O</text>
        <dbReference type="Rhea" id="RHEA:41860"/>
        <dbReference type="Rhea" id="RHEA-COMP:9638"/>
        <dbReference type="Rhea" id="RHEA-COMP:9639"/>
        <dbReference type="ChEBI" id="CHEBI:15377"/>
        <dbReference type="ChEBI" id="CHEBI:78466"/>
        <dbReference type="ChEBI" id="CHEBI:78467"/>
    </reaction>
    <physiologicalReaction direction="left-to-right" evidence="19">
        <dbReference type="Rhea" id="RHEA:41861"/>
    </physiologicalReaction>
</comment>
<dbReference type="Pfam" id="PF00975">
    <property type="entry name" value="Thioesterase"/>
    <property type="match status" value="1"/>
</dbReference>
<evidence type="ECO:0000256" key="46">
    <source>
        <dbReference type="ARBA" id="ARBA00048704"/>
    </source>
</evidence>
<dbReference type="SUPFAM" id="SSF51735">
    <property type="entry name" value="NAD(P)-binding Rossmann-fold domains"/>
    <property type="match status" value="2"/>
</dbReference>
<dbReference type="SMART" id="SM00827">
    <property type="entry name" value="PKS_AT"/>
    <property type="match status" value="1"/>
</dbReference>
<evidence type="ECO:0000256" key="34">
    <source>
        <dbReference type="ARBA" id="ARBA00047810"/>
    </source>
</evidence>
<dbReference type="GO" id="GO:0004315">
    <property type="term" value="F:3-oxoacyl-[acyl-carrier-protein] synthase activity"/>
    <property type="evidence" value="ECO:0007669"/>
    <property type="project" value="UniProtKB-EC"/>
</dbReference>
<comment type="pathway">
    <text evidence="1">Lipid metabolism.</text>
</comment>
<dbReference type="SMART" id="SM00822">
    <property type="entry name" value="PKS_KR"/>
    <property type="match status" value="1"/>
</dbReference>
<comment type="catalytic activity">
    <reaction evidence="30">
        <text>3-oxodecanoyl-[ACP] + NADPH + H(+) = (3R)-hydroxydecanoyl-[ACP] + NADP(+)</text>
        <dbReference type="Rhea" id="RHEA:41856"/>
        <dbReference type="Rhea" id="RHEA-COMP:9637"/>
        <dbReference type="Rhea" id="RHEA-COMP:9638"/>
        <dbReference type="ChEBI" id="CHEBI:15378"/>
        <dbReference type="ChEBI" id="CHEBI:57783"/>
        <dbReference type="ChEBI" id="CHEBI:58349"/>
        <dbReference type="ChEBI" id="CHEBI:78464"/>
        <dbReference type="ChEBI" id="CHEBI:78466"/>
    </reaction>
    <physiologicalReaction direction="left-to-right" evidence="30">
        <dbReference type="Rhea" id="RHEA:41857"/>
    </physiologicalReaction>
</comment>
<keyword evidence="14" id="KW-0007">Acetylation</keyword>
<dbReference type="InterPro" id="IPR009081">
    <property type="entry name" value="PP-bd_ACP"/>
</dbReference>
<comment type="catalytic activity">
    <reaction evidence="28">
        <text>hexanoyl-[ACP] + malonyl-[ACP] + H(+) = 3-oxooctanoyl-[ACP] + holo-[ACP] + CO2</text>
        <dbReference type="Rhea" id="RHEA:41836"/>
        <dbReference type="Rhea" id="RHEA-COMP:9623"/>
        <dbReference type="Rhea" id="RHEA-COMP:9632"/>
        <dbReference type="Rhea" id="RHEA-COMP:9633"/>
        <dbReference type="Rhea" id="RHEA-COMP:9685"/>
        <dbReference type="ChEBI" id="CHEBI:15378"/>
        <dbReference type="ChEBI" id="CHEBI:16526"/>
        <dbReference type="ChEBI" id="CHEBI:64479"/>
        <dbReference type="ChEBI" id="CHEBI:78449"/>
        <dbReference type="ChEBI" id="CHEBI:78459"/>
        <dbReference type="ChEBI" id="CHEBI:78460"/>
    </reaction>
    <physiologicalReaction direction="left-to-right" evidence="28">
        <dbReference type="Rhea" id="RHEA:41837"/>
    </physiologicalReaction>
</comment>
<dbReference type="GO" id="GO:0004313">
    <property type="term" value="F:[acyl-carrier-protein] S-acetyltransferase activity"/>
    <property type="evidence" value="ECO:0007669"/>
    <property type="project" value="UniProtKB-EC"/>
</dbReference>
<evidence type="ECO:0000256" key="35">
    <source>
        <dbReference type="ARBA" id="ARBA00047897"/>
    </source>
</evidence>
<protein>
    <recommendedName>
        <fullName evidence="7">Fatty acid synthase</fullName>
        <ecNumber evidence="5">1.1.1.100</ecNumber>
        <ecNumber evidence="2">1.3.1.39</ecNumber>
        <ecNumber evidence="6">2.3.1.41</ecNumber>
        <ecNumber evidence="4">2.3.1.85</ecNumber>
        <ecNumber evidence="3">3.1.2.14</ecNumber>
    </recommendedName>
</protein>
<evidence type="ECO:0000256" key="19">
    <source>
        <dbReference type="ARBA" id="ARBA00023388"/>
    </source>
</evidence>
<dbReference type="GO" id="GO:0031177">
    <property type="term" value="F:phosphopantetheine binding"/>
    <property type="evidence" value="ECO:0007669"/>
    <property type="project" value="InterPro"/>
</dbReference>
<dbReference type="InterPro" id="IPR014043">
    <property type="entry name" value="Acyl_transferase_dom"/>
</dbReference>
<feature type="active site" description="Proton acceptor; for dehydratase activity" evidence="57">
    <location>
        <position position="915"/>
    </location>
</feature>
<evidence type="ECO:0000256" key="53">
    <source>
        <dbReference type="ARBA" id="ARBA00049422"/>
    </source>
</evidence>
<accession>A0A034VKR9</accession>
<evidence type="ECO:0000313" key="61">
    <source>
        <dbReference type="EMBL" id="JAC43906.1"/>
    </source>
</evidence>
<comment type="catalytic activity">
    <reaction evidence="52">
        <text>3-oxohexadecanoyl-[ACP] + NADPH + H(+) = (3R)-hydroxyhexadecanoyl-[ACP] + NADP(+)</text>
        <dbReference type="Rhea" id="RHEA:41904"/>
        <dbReference type="Rhea" id="RHEA-COMP:9649"/>
        <dbReference type="Rhea" id="RHEA-COMP:9650"/>
        <dbReference type="ChEBI" id="CHEBI:15378"/>
        <dbReference type="ChEBI" id="CHEBI:57783"/>
        <dbReference type="ChEBI" id="CHEBI:58349"/>
        <dbReference type="ChEBI" id="CHEBI:78478"/>
        <dbReference type="ChEBI" id="CHEBI:78480"/>
    </reaction>
    <physiologicalReaction direction="left-to-right" evidence="52">
        <dbReference type="Rhea" id="RHEA:41905"/>
    </physiologicalReaction>
</comment>
<evidence type="ECO:0000256" key="40">
    <source>
        <dbReference type="ARBA" id="ARBA00048289"/>
    </source>
</evidence>
<dbReference type="PANTHER" id="PTHR43775:SF23">
    <property type="entry name" value="FATTY ACID SYNTHASE 3"/>
    <property type="match status" value="1"/>
</dbReference>
<evidence type="ECO:0000256" key="13">
    <source>
        <dbReference type="ARBA" id="ARBA00022898"/>
    </source>
</evidence>
<evidence type="ECO:0000256" key="29">
    <source>
        <dbReference type="ARBA" id="ARBA00047400"/>
    </source>
</evidence>
<comment type="catalytic activity">
    <reaction evidence="32">
        <text>(2E)-butenoyl-[ACP] + NADPH + H(+) = butanoyl-[ACP] + NADP(+)</text>
        <dbReference type="Rhea" id="RHEA:41812"/>
        <dbReference type="Rhea" id="RHEA-COMP:9627"/>
        <dbReference type="Rhea" id="RHEA-COMP:9628"/>
        <dbReference type="ChEBI" id="CHEBI:15378"/>
        <dbReference type="ChEBI" id="CHEBI:57783"/>
        <dbReference type="ChEBI" id="CHEBI:58349"/>
        <dbReference type="ChEBI" id="CHEBI:78453"/>
        <dbReference type="ChEBI" id="CHEBI:78454"/>
    </reaction>
    <physiologicalReaction direction="left-to-right" evidence="32">
        <dbReference type="Rhea" id="RHEA:41813"/>
    </physiologicalReaction>
</comment>
<dbReference type="EC" id="2.3.1.85" evidence="4"/>
<comment type="catalytic activity">
    <reaction evidence="24">
        <text>(3R)-hydroxybutanoyl-[ACP] = (2E)-butenoyl-[ACP] + H2O</text>
        <dbReference type="Rhea" id="RHEA:41808"/>
        <dbReference type="Rhea" id="RHEA-COMP:9626"/>
        <dbReference type="Rhea" id="RHEA-COMP:9627"/>
        <dbReference type="ChEBI" id="CHEBI:15377"/>
        <dbReference type="ChEBI" id="CHEBI:78451"/>
        <dbReference type="ChEBI" id="CHEBI:78453"/>
    </reaction>
    <physiologicalReaction direction="left-to-right" evidence="24">
        <dbReference type="Rhea" id="RHEA:41809"/>
    </physiologicalReaction>
</comment>
<dbReference type="InterPro" id="IPR049552">
    <property type="entry name" value="PKS_DH_N"/>
</dbReference>
<evidence type="ECO:0000259" key="58">
    <source>
        <dbReference type="PROSITE" id="PS50075"/>
    </source>
</evidence>
<reference evidence="61" key="1">
    <citation type="journal article" date="2014" name="BMC Genomics">
        <title>Characterizing the developmental transcriptome of the oriental fruit fly, Bactrocera dorsalis (Diptera: Tephritidae) through comparative genomic analysis with Drosophila melanogaster utilizing modENCODE datasets.</title>
        <authorList>
            <person name="Geib S.M."/>
            <person name="Calla B."/>
            <person name="Hall B."/>
            <person name="Hou S."/>
            <person name="Manoukis N.C."/>
        </authorList>
    </citation>
    <scope>NUCLEOTIDE SEQUENCE</scope>
    <source>
        <strain evidence="61">Punador</strain>
    </source>
</reference>
<evidence type="ECO:0000256" key="15">
    <source>
        <dbReference type="ARBA" id="ARBA00023268"/>
    </source>
</evidence>
<comment type="catalytic activity">
    <reaction evidence="48">
        <text>(2E)-octadecenoyl-[ACP] + NADPH + H(+) = octadecanoyl-[ACP] + NADP(+)</text>
        <dbReference type="Rhea" id="RHEA:41928"/>
        <dbReference type="Rhea" id="RHEA-COMP:9655"/>
        <dbReference type="Rhea" id="RHEA-COMP:9656"/>
        <dbReference type="ChEBI" id="CHEBI:15378"/>
        <dbReference type="ChEBI" id="CHEBI:57783"/>
        <dbReference type="ChEBI" id="CHEBI:58349"/>
        <dbReference type="ChEBI" id="CHEBI:78489"/>
        <dbReference type="ChEBI" id="CHEBI:78495"/>
    </reaction>
    <physiologicalReaction direction="left-to-right" evidence="48">
        <dbReference type="Rhea" id="RHEA:41929"/>
    </physiologicalReaction>
</comment>
<feature type="domain" description="Carrier" evidence="58">
    <location>
        <begin position="2011"/>
        <end position="2088"/>
    </location>
</feature>
<feature type="region of interest" description="C-terminal hotdog fold" evidence="57">
    <location>
        <begin position="1016"/>
        <end position="1142"/>
    </location>
</feature>
<comment type="catalytic activity">
    <reaction evidence="35">
        <text>(2E)-hexenoyl-[ACP] + NADPH + H(+) = hexanoyl-[ACP] + NADP(+)</text>
        <dbReference type="Rhea" id="RHEA:41832"/>
        <dbReference type="Rhea" id="RHEA-COMP:9631"/>
        <dbReference type="Rhea" id="RHEA-COMP:9632"/>
        <dbReference type="ChEBI" id="CHEBI:15378"/>
        <dbReference type="ChEBI" id="CHEBI:57783"/>
        <dbReference type="ChEBI" id="CHEBI:58349"/>
        <dbReference type="ChEBI" id="CHEBI:78458"/>
        <dbReference type="ChEBI" id="CHEBI:78459"/>
    </reaction>
    <physiologicalReaction direction="left-to-right" evidence="35">
        <dbReference type="Rhea" id="RHEA:41833"/>
    </physiologicalReaction>
</comment>
<dbReference type="Gene3D" id="3.40.366.10">
    <property type="entry name" value="Malonyl-Coenzyme A Acyl Carrier Protein, domain 2"/>
    <property type="match status" value="1"/>
</dbReference>
<evidence type="ECO:0000256" key="56">
    <source>
        <dbReference type="ARBA" id="ARBA00049533"/>
    </source>
</evidence>
<evidence type="ECO:0000256" key="23">
    <source>
        <dbReference type="ARBA" id="ARBA00023401"/>
    </source>
</evidence>
<dbReference type="Pfam" id="PF21149">
    <property type="entry name" value="FAS_pseudo-KR"/>
    <property type="match status" value="1"/>
</dbReference>
<dbReference type="InterPro" id="IPR016039">
    <property type="entry name" value="Thiolase-like"/>
</dbReference>
<dbReference type="GO" id="GO:0006633">
    <property type="term" value="P:fatty acid biosynthetic process"/>
    <property type="evidence" value="ECO:0007669"/>
    <property type="project" value="UniProtKB-UniPathway"/>
</dbReference>
<dbReference type="SUPFAM" id="SSF52151">
    <property type="entry name" value="FabD/lysophospholipase-like"/>
    <property type="match status" value="1"/>
</dbReference>
<evidence type="ECO:0000259" key="60">
    <source>
        <dbReference type="PROSITE" id="PS52019"/>
    </source>
</evidence>
<comment type="catalytic activity">
    <reaction evidence="31">
        <text>tetradecanoyl-[ACP] + malonyl-[ACP] + H(+) = 3-oxohexadecanoyl-[ACP] + holo-[ACP] + CO2</text>
        <dbReference type="Rhea" id="RHEA:41900"/>
        <dbReference type="Rhea" id="RHEA-COMP:9623"/>
        <dbReference type="Rhea" id="RHEA-COMP:9648"/>
        <dbReference type="Rhea" id="RHEA-COMP:9649"/>
        <dbReference type="Rhea" id="RHEA-COMP:9685"/>
        <dbReference type="ChEBI" id="CHEBI:15378"/>
        <dbReference type="ChEBI" id="CHEBI:16526"/>
        <dbReference type="ChEBI" id="CHEBI:64479"/>
        <dbReference type="ChEBI" id="CHEBI:78449"/>
        <dbReference type="ChEBI" id="CHEBI:78477"/>
        <dbReference type="ChEBI" id="CHEBI:78478"/>
    </reaction>
    <physiologicalReaction direction="left-to-right" evidence="31">
        <dbReference type="Rhea" id="RHEA:41901"/>
    </physiologicalReaction>
</comment>
<dbReference type="InterPro" id="IPR049900">
    <property type="entry name" value="PKS_mFAS_DH"/>
</dbReference>
<evidence type="ECO:0000259" key="59">
    <source>
        <dbReference type="PROSITE" id="PS52004"/>
    </source>
</evidence>
<feature type="region of interest" description="N-terminal hotdog fold" evidence="57">
    <location>
        <begin position="878"/>
        <end position="1003"/>
    </location>
</feature>
<keyword evidence="15" id="KW-0511">Multifunctional enzyme</keyword>
<dbReference type="InterPro" id="IPR057326">
    <property type="entry name" value="KR_dom"/>
</dbReference>
<comment type="catalytic activity">
    <reaction evidence="23">
        <text>(3R)-hydroxyhexadecanoyl-[ACP] = (2E)-hexadecenoyl-[ACP] + H2O</text>
        <dbReference type="Rhea" id="RHEA:41908"/>
        <dbReference type="Rhea" id="RHEA-COMP:9650"/>
        <dbReference type="Rhea" id="RHEA-COMP:9651"/>
        <dbReference type="ChEBI" id="CHEBI:15377"/>
        <dbReference type="ChEBI" id="CHEBI:78480"/>
        <dbReference type="ChEBI" id="CHEBI:78481"/>
    </reaction>
    <physiologicalReaction direction="left-to-right" evidence="23">
        <dbReference type="Rhea" id="RHEA:41909"/>
    </physiologicalReaction>
</comment>
<comment type="catalytic activity">
    <reaction evidence="22">
        <text>(3R)-hydroxyoctadecanoyl-[ACP] = (2E)-octadecenoyl-[ACP] + H2O</text>
        <dbReference type="Rhea" id="RHEA:41924"/>
        <dbReference type="Rhea" id="RHEA-COMP:9654"/>
        <dbReference type="Rhea" id="RHEA-COMP:9655"/>
        <dbReference type="ChEBI" id="CHEBI:15377"/>
        <dbReference type="ChEBI" id="CHEBI:78488"/>
        <dbReference type="ChEBI" id="CHEBI:78489"/>
    </reaction>
    <physiologicalReaction direction="left-to-right" evidence="22">
        <dbReference type="Rhea" id="RHEA:41925"/>
    </physiologicalReaction>
</comment>
<dbReference type="EC" id="3.1.2.14" evidence="3"/>
<dbReference type="EC" id="1.3.1.39" evidence="2"/>
<dbReference type="InterPro" id="IPR013149">
    <property type="entry name" value="ADH-like_C"/>
</dbReference>
<evidence type="ECO:0000256" key="54">
    <source>
        <dbReference type="ARBA" id="ARBA00049449"/>
    </source>
</evidence>
<evidence type="ECO:0000256" key="4">
    <source>
        <dbReference type="ARBA" id="ARBA00012873"/>
    </source>
</evidence>
<comment type="catalytic activity">
    <reaction evidence="45">
        <text>holo-[ACP] + acetyl-CoA = acetyl-[ACP] + CoA</text>
        <dbReference type="Rhea" id="RHEA:41788"/>
        <dbReference type="Rhea" id="RHEA-COMP:9621"/>
        <dbReference type="Rhea" id="RHEA-COMP:9685"/>
        <dbReference type="ChEBI" id="CHEBI:57287"/>
        <dbReference type="ChEBI" id="CHEBI:57288"/>
        <dbReference type="ChEBI" id="CHEBI:64479"/>
        <dbReference type="ChEBI" id="CHEBI:78446"/>
        <dbReference type="EC" id="2.3.1.38"/>
    </reaction>
    <physiologicalReaction direction="left-to-right" evidence="45">
        <dbReference type="Rhea" id="RHEA:41789"/>
    </physiologicalReaction>
</comment>
<dbReference type="GO" id="GO:0019171">
    <property type="term" value="F:(3R)-hydroxyacyl-[acyl-carrier-protein] dehydratase activity"/>
    <property type="evidence" value="ECO:0007669"/>
    <property type="project" value="UniProtKB-EC"/>
</dbReference>
<dbReference type="EC" id="1.1.1.100" evidence="5"/>
<dbReference type="PROSITE" id="PS50075">
    <property type="entry name" value="CARRIER"/>
    <property type="match status" value="1"/>
</dbReference>
<evidence type="ECO:0000256" key="52">
    <source>
        <dbReference type="ARBA" id="ARBA00049414"/>
    </source>
</evidence>
<dbReference type="InterPro" id="IPR001227">
    <property type="entry name" value="Ac_transferase_dom_sf"/>
</dbReference>
<dbReference type="Pfam" id="PF00550">
    <property type="entry name" value="PP-binding"/>
    <property type="match status" value="1"/>
</dbReference>
<comment type="catalytic activity">
    <reaction evidence="37">
        <text>acetyl-[ACP] + malonyl-[ACP] + H(+) = 3-oxobutanoyl-[ACP] + holo-[ACP] + CO2</text>
        <dbReference type="Rhea" id="RHEA:41800"/>
        <dbReference type="Rhea" id="RHEA-COMP:9621"/>
        <dbReference type="Rhea" id="RHEA-COMP:9623"/>
        <dbReference type="Rhea" id="RHEA-COMP:9625"/>
        <dbReference type="Rhea" id="RHEA-COMP:9685"/>
        <dbReference type="ChEBI" id="CHEBI:15378"/>
        <dbReference type="ChEBI" id="CHEBI:16526"/>
        <dbReference type="ChEBI" id="CHEBI:64479"/>
        <dbReference type="ChEBI" id="CHEBI:78446"/>
        <dbReference type="ChEBI" id="CHEBI:78449"/>
        <dbReference type="ChEBI" id="CHEBI:78450"/>
    </reaction>
    <physiologicalReaction direction="left-to-right" evidence="37">
        <dbReference type="Rhea" id="RHEA:41801"/>
    </physiologicalReaction>
</comment>
<dbReference type="CDD" id="cd08954">
    <property type="entry name" value="KR_1_FAS_SDR_x"/>
    <property type="match status" value="1"/>
</dbReference>
<dbReference type="InterPro" id="IPR018201">
    <property type="entry name" value="Ketoacyl_synth_AS"/>
</dbReference>
<dbReference type="Gene3D" id="3.40.50.1820">
    <property type="entry name" value="alpha/beta hydrolase"/>
    <property type="match status" value="1"/>
</dbReference>
<dbReference type="Pfam" id="PF00107">
    <property type="entry name" value="ADH_zinc_N"/>
    <property type="match status" value="1"/>
</dbReference>
<dbReference type="InterPro" id="IPR016036">
    <property type="entry name" value="Malonyl_transacylase_ACP-bd"/>
</dbReference>
<dbReference type="SUPFAM" id="SSF47336">
    <property type="entry name" value="ACP-like"/>
    <property type="match status" value="1"/>
</dbReference>
<evidence type="ECO:0000256" key="22">
    <source>
        <dbReference type="ARBA" id="ARBA00023399"/>
    </source>
</evidence>
<evidence type="ECO:0000256" key="39">
    <source>
        <dbReference type="ARBA" id="ARBA00048281"/>
    </source>
</evidence>
<evidence type="ECO:0000256" key="27">
    <source>
        <dbReference type="ARBA" id="ARBA00047300"/>
    </source>
</evidence>
<dbReference type="EMBL" id="GAKP01015046">
    <property type="protein sequence ID" value="JAC43906.1"/>
    <property type="molecule type" value="Transcribed_RNA"/>
</dbReference>
<evidence type="ECO:0000256" key="28">
    <source>
        <dbReference type="ARBA" id="ARBA00047394"/>
    </source>
</evidence>
<evidence type="ECO:0000256" key="37">
    <source>
        <dbReference type="ARBA" id="ARBA00047961"/>
    </source>
</evidence>
<dbReference type="Pfam" id="PF16197">
    <property type="entry name" value="KAsynt_C_assoc"/>
    <property type="match status" value="1"/>
</dbReference>
<evidence type="ECO:0000256" key="20">
    <source>
        <dbReference type="ARBA" id="ARBA00023394"/>
    </source>
</evidence>
<evidence type="ECO:0000256" key="38">
    <source>
        <dbReference type="ARBA" id="ARBA00048051"/>
    </source>
</evidence>
<comment type="catalytic activity">
    <reaction evidence="21">
        <text>(3R)-hydroxytetradecanoyl-[ACP] = (2E)-tetradecenoyl-[ACP] + H2O</text>
        <dbReference type="Rhea" id="RHEA:41892"/>
        <dbReference type="Rhea" id="RHEA-COMP:9646"/>
        <dbReference type="Rhea" id="RHEA-COMP:9647"/>
        <dbReference type="ChEBI" id="CHEBI:15377"/>
        <dbReference type="ChEBI" id="CHEBI:78474"/>
        <dbReference type="ChEBI" id="CHEBI:78475"/>
    </reaction>
    <physiologicalReaction direction="left-to-right" evidence="21">
        <dbReference type="Rhea" id="RHEA:41893"/>
    </physiologicalReaction>
</comment>
<dbReference type="InterPro" id="IPR014031">
    <property type="entry name" value="Ketoacyl_synth_C"/>
</dbReference>
<proteinExistence type="predicted"/>
<comment type="catalytic activity">
    <reaction evidence="47">
        <text>3-oxotetradecanoyl-[ACP] + NADPH + H(+) = (3R)-hydroxytetradecanoyl-[ACP] + NADP(+)</text>
        <dbReference type="Rhea" id="RHEA:41888"/>
        <dbReference type="Rhea" id="RHEA-COMP:9645"/>
        <dbReference type="Rhea" id="RHEA-COMP:9646"/>
        <dbReference type="ChEBI" id="CHEBI:15378"/>
        <dbReference type="ChEBI" id="CHEBI:57783"/>
        <dbReference type="ChEBI" id="CHEBI:58349"/>
        <dbReference type="ChEBI" id="CHEBI:78473"/>
        <dbReference type="ChEBI" id="CHEBI:78474"/>
    </reaction>
    <physiologicalReaction direction="left-to-right" evidence="47">
        <dbReference type="Rhea" id="RHEA:41889"/>
    </physiologicalReaction>
</comment>
<evidence type="ECO:0000256" key="3">
    <source>
        <dbReference type="ARBA" id="ARBA00012480"/>
    </source>
</evidence>
<organism evidence="61">
    <name type="scientific">Bactrocera dorsalis</name>
    <name type="common">Oriental fruit fly</name>
    <name type="synonym">Dacus dorsalis</name>
    <dbReference type="NCBI Taxonomy" id="27457"/>
    <lineage>
        <taxon>Eukaryota</taxon>
        <taxon>Metazoa</taxon>
        <taxon>Ecdysozoa</taxon>
        <taxon>Arthropoda</taxon>
        <taxon>Hexapoda</taxon>
        <taxon>Insecta</taxon>
        <taxon>Pterygota</taxon>
        <taxon>Neoptera</taxon>
        <taxon>Endopterygota</taxon>
        <taxon>Diptera</taxon>
        <taxon>Brachycera</taxon>
        <taxon>Muscomorpha</taxon>
        <taxon>Tephritoidea</taxon>
        <taxon>Tephritidae</taxon>
        <taxon>Bactrocera</taxon>
        <taxon>Bactrocera</taxon>
    </lineage>
</organism>
<feature type="active site" description="Proton donor; for dehydratase activity" evidence="57">
    <location>
        <position position="1065"/>
    </location>
</feature>
<comment type="catalytic activity">
    <reaction evidence="54">
        <text>butanoyl-[ACP] + malonyl-[ACP] + H(+) = 3-oxohexanoyl-[ACP] + holo-[ACP] + CO2</text>
        <dbReference type="Rhea" id="RHEA:41820"/>
        <dbReference type="Rhea" id="RHEA-COMP:9623"/>
        <dbReference type="Rhea" id="RHEA-COMP:9628"/>
        <dbReference type="Rhea" id="RHEA-COMP:9629"/>
        <dbReference type="Rhea" id="RHEA-COMP:9685"/>
        <dbReference type="ChEBI" id="CHEBI:15378"/>
        <dbReference type="ChEBI" id="CHEBI:16526"/>
        <dbReference type="ChEBI" id="CHEBI:64479"/>
        <dbReference type="ChEBI" id="CHEBI:78449"/>
        <dbReference type="ChEBI" id="CHEBI:78454"/>
        <dbReference type="ChEBI" id="CHEBI:78456"/>
    </reaction>
    <physiologicalReaction direction="left-to-right" evidence="54">
        <dbReference type="Rhea" id="RHEA:41821"/>
    </physiologicalReaction>
</comment>
<dbReference type="Pfam" id="PF02801">
    <property type="entry name" value="Ketoacyl-synt_C"/>
    <property type="match status" value="1"/>
</dbReference>
<comment type="catalytic activity">
    <reaction evidence="44">
        <text>a 2,3-saturated acyl-[ACP] + NADP(+) = a (2E)-enoyl-[ACP] + NADPH + H(+)</text>
        <dbReference type="Rhea" id="RHEA:22564"/>
        <dbReference type="Rhea" id="RHEA-COMP:9925"/>
        <dbReference type="Rhea" id="RHEA-COMP:9926"/>
        <dbReference type="ChEBI" id="CHEBI:15378"/>
        <dbReference type="ChEBI" id="CHEBI:57783"/>
        <dbReference type="ChEBI" id="CHEBI:58349"/>
        <dbReference type="ChEBI" id="CHEBI:78784"/>
        <dbReference type="ChEBI" id="CHEBI:78785"/>
        <dbReference type="EC" id="1.3.1.39"/>
    </reaction>
    <physiologicalReaction direction="right-to-left" evidence="44">
        <dbReference type="Rhea" id="RHEA:22566"/>
    </physiologicalReaction>
</comment>
<evidence type="ECO:0000256" key="50">
    <source>
        <dbReference type="ARBA" id="ARBA00049171"/>
    </source>
</evidence>
<dbReference type="SUPFAM" id="SSF50129">
    <property type="entry name" value="GroES-like"/>
    <property type="match status" value="1"/>
</dbReference>
<dbReference type="SUPFAM" id="SSF53901">
    <property type="entry name" value="Thiolase-like"/>
    <property type="match status" value="1"/>
</dbReference>
<evidence type="ECO:0000256" key="18">
    <source>
        <dbReference type="ARBA" id="ARBA00023373"/>
    </source>
</evidence>
<evidence type="ECO:0000256" key="43">
    <source>
        <dbReference type="ARBA" id="ARBA00048571"/>
    </source>
</evidence>
<dbReference type="PROSITE" id="PS52019">
    <property type="entry name" value="PKS_MFAS_DH"/>
    <property type="match status" value="1"/>
</dbReference>
<comment type="catalytic activity">
    <reaction evidence="17">
        <text>(3R)-hydroxydodecanoyl-[ACP] = (2E)-dodecenoyl-[ACP] + H2O</text>
        <dbReference type="Rhea" id="RHEA:41876"/>
        <dbReference type="Rhea" id="RHEA-COMP:9642"/>
        <dbReference type="Rhea" id="RHEA-COMP:9643"/>
        <dbReference type="ChEBI" id="CHEBI:15377"/>
        <dbReference type="ChEBI" id="CHEBI:78470"/>
        <dbReference type="ChEBI" id="CHEBI:78472"/>
    </reaction>
    <physiologicalReaction direction="left-to-right" evidence="17">
        <dbReference type="Rhea" id="RHEA:41877"/>
    </physiologicalReaction>
</comment>
<dbReference type="GO" id="GO:0004312">
    <property type="term" value="F:fatty acid synthase activity"/>
    <property type="evidence" value="ECO:0007669"/>
    <property type="project" value="UniProtKB-EC"/>
</dbReference>
<dbReference type="InterPro" id="IPR020843">
    <property type="entry name" value="ER"/>
</dbReference>
<dbReference type="PROSITE" id="PS52004">
    <property type="entry name" value="KS3_2"/>
    <property type="match status" value="1"/>
</dbReference>
<dbReference type="PANTHER" id="PTHR43775">
    <property type="entry name" value="FATTY ACID SYNTHASE"/>
    <property type="match status" value="1"/>
</dbReference>
<dbReference type="InterPro" id="IPR001031">
    <property type="entry name" value="Thioesterase"/>
</dbReference>
<comment type="catalytic activity">
    <reaction evidence="39">
        <text>(2E)-dodecenoyl-[ACP] + NADPH + H(+) = dodecanoyl-[ACP] + NADP(+)</text>
        <dbReference type="Rhea" id="RHEA:41880"/>
        <dbReference type="Rhea" id="RHEA-COMP:9643"/>
        <dbReference type="Rhea" id="RHEA-COMP:9644"/>
        <dbReference type="ChEBI" id="CHEBI:15378"/>
        <dbReference type="ChEBI" id="CHEBI:57783"/>
        <dbReference type="ChEBI" id="CHEBI:58349"/>
        <dbReference type="ChEBI" id="CHEBI:65264"/>
        <dbReference type="ChEBI" id="CHEBI:78472"/>
    </reaction>
    <physiologicalReaction direction="left-to-right" evidence="39">
        <dbReference type="Rhea" id="RHEA:41881"/>
    </physiologicalReaction>
</comment>
<dbReference type="Pfam" id="PF08659">
    <property type="entry name" value="KR"/>
    <property type="match status" value="1"/>
</dbReference>
<evidence type="ECO:0000256" key="30">
    <source>
        <dbReference type="ARBA" id="ARBA00047440"/>
    </source>
</evidence>
<evidence type="ECO:0000256" key="33">
    <source>
        <dbReference type="ARBA" id="ARBA00047578"/>
    </source>
</evidence>
<dbReference type="FunFam" id="1.10.1200.10:FF:000013">
    <property type="entry name" value="Fatty acid synthase"/>
    <property type="match status" value="1"/>
</dbReference>
<dbReference type="GO" id="GO:0016297">
    <property type="term" value="F:fatty acyl-[ACP] hydrolase activity"/>
    <property type="evidence" value="ECO:0007669"/>
    <property type="project" value="UniProtKB-EC"/>
</dbReference>
<dbReference type="InterPro" id="IPR020806">
    <property type="entry name" value="PKS_PP-bd"/>
</dbReference>
<dbReference type="SMART" id="SM00823">
    <property type="entry name" value="PKS_PP"/>
    <property type="match status" value="1"/>
</dbReference>
<comment type="catalytic activity">
    <reaction evidence="29">
        <text>a (3R)-hydroxyacyl-[ACP] + NADP(+) = a 3-oxoacyl-[ACP] + NADPH + H(+)</text>
        <dbReference type="Rhea" id="RHEA:17397"/>
        <dbReference type="Rhea" id="RHEA-COMP:9916"/>
        <dbReference type="Rhea" id="RHEA-COMP:9945"/>
        <dbReference type="ChEBI" id="CHEBI:15378"/>
        <dbReference type="ChEBI" id="CHEBI:57783"/>
        <dbReference type="ChEBI" id="CHEBI:58349"/>
        <dbReference type="ChEBI" id="CHEBI:78776"/>
        <dbReference type="ChEBI" id="CHEBI:78827"/>
        <dbReference type="EC" id="1.1.1.100"/>
    </reaction>
    <physiologicalReaction direction="right-to-left" evidence="29">
        <dbReference type="Rhea" id="RHEA:17399"/>
    </physiologicalReaction>
</comment>
<keyword evidence="9" id="KW-0597">Phosphoprotein</keyword>
<comment type="catalytic activity">
    <reaction evidence="20">
        <text>a (3R)-hydroxyacyl-[ACP] = a (2E)-enoyl-[ACP] + H2O</text>
        <dbReference type="Rhea" id="RHEA:13097"/>
        <dbReference type="Rhea" id="RHEA-COMP:9925"/>
        <dbReference type="Rhea" id="RHEA-COMP:9945"/>
        <dbReference type="ChEBI" id="CHEBI:15377"/>
        <dbReference type="ChEBI" id="CHEBI:78784"/>
        <dbReference type="ChEBI" id="CHEBI:78827"/>
        <dbReference type="EC" id="4.2.1.59"/>
    </reaction>
    <physiologicalReaction direction="left-to-right" evidence="20">
        <dbReference type="Rhea" id="RHEA:13098"/>
    </physiologicalReaction>
</comment>
<evidence type="ECO:0000256" key="17">
    <source>
        <dbReference type="ARBA" id="ARBA00023351"/>
    </source>
</evidence>
<comment type="catalytic activity">
    <reaction evidence="51">
        <text>3-oxododecanoyl-[ACP] + NADPH + H(+) = (3R)-hydroxydodecanoyl-[ACP] + NADP(+)</text>
        <dbReference type="Rhea" id="RHEA:41872"/>
        <dbReference type="Rhea" id="RHEA-COMP:9641"/>
        <dbReference type="Rhea" id="RHEA-COMP:9642"/>
        <dbReference type="ChEBI" id="CHEBI:15378"/>
        <dbReference type="ChEBI" id="CHEBI:57783"/>
        <dbReference type="ChEBI" id="CHEBI:58349"/>
        <dbReference type="ChEBI" id="CHEBI:78469"/>
        <dbReference type="ChEBI" id="CHEBI:78470"/>
    </reaction>
    <physiologicalReaction direction="left-to-right" evidence="51">
        <dbReference type="Rhea" id="RHEA:41873"/>
    </physiologicalReaction>
</comment>
<sequence>MSSNNETQKLDLSLIKETASKKHKKYSRSFPESEGDEIVISGMAGKFPNSHNIAEFERNLYNKIDMVDDDERRWRHFHPEIPKRSGKIYNLEKFDATFFGVHFKQAHTMDPQTRILIETAYEAVIDAGINPKSLCGTKTGVYIGSCISESEKTWFYEKVSSGGFGMTGCSRAMMANRISYCLGLQGPSFLLDTACSSSMYALDNAFSALRNGEIDAAIIGGSNLILHPFVTLQFARLGVLAPNGYCRPFDKNASGYTRSEAISCLFLQRKRDAKRIYASVVYSKTNCDGYKPEGITFPSGKLQEQLIAEFYNEIDIKPNDLGYLEAHSTGTVVGDPEECRAIDSILCSRREKPLLVGSVKSNIGHSEAASAVCSLVKACLAFKNGKIAPNINFTEVKPEITALSEGRLIVVKDVVDLEKSYIAVNSFGFGGANAHVLLKGYDKKKINCGVPNDDIPRLLTWAGRTEDSVNYVFNAIENQPLDAEFFALLHNIQKEEVSGMVFRGYAVFVKNGTDLVKTQVRDVHHFTGIKRPIVWVFSGMGSQWAEMGASLLQIPTFLHSIEQSHKTLQSKGLDLMNILTSADHSTFENIMHSFVGIAAIQIGLVDVLRSLNIEPDYIIGHSVGELGCGYADGCFTAEQMILAAYYRGKVSLEIEKIKGSMAAVGMGYRKIINIIPDGIEVACRNSAESCTISGPAEDIAKFVEELKAKNIFAKEVPCSNIAYHSRYIAHMGPDLFKYLQQIIPDPKPRSSKWLSTSVPKEDWEQFGRNLCSAEYHTNNLLNSVLFEETFEMLPKNSLTIEIAPHGLLQAILKRSMPNGIHIPLTQRNNSNNTLFFLTALGKLFSSGVTFPVENLYSKIEFPVSKGTPGISSLIRWDHSEDWFVTKYENMKTKSSGERLFKINLSSDNEEFMSGHVIDGKILIPATCYLQYVWETFSLMYHGPSYMDVPIEFEDVRFIRATNMTLNGSVELNVMIHYGTGQFEITESGNLVVTGRIREIENPAIPNIHEPYKDSEFPMLSKKDFYKELRLRGYHYNGAFRAVTLARGDGLYGKVEWKYNWVTFMDAMLQIEILGTDSRALLIPTKIRKLRINGSHHFDLMTKMDPENRVFDVYVEPKYDRIVAGGIELIGLHASPVQRRKAPGIPVLERYQFVSHFPSPTLDITEAVRMCVQLALETTPVLKLKIVEVGAKNKEPVVTKFVEAVEDLPLVTGDFLLFTDQQVDDIAGVHIENAKFVKQTNCHFIIANGLSHEENVTTVKAAYKSLVEKGFLVTRENKFKPTHSATTFENFNLIANIRLCGDEQLLLLQKVGKKLTFEPLVIQISEEDNEFEWITHIQTCLSNKTPVVLYSYNQNSNGIIGLVNCLRKEPDGNLISCFYIDDNNAPAFDLANSFYNSQYALGLAINVYYQGQWGSYRHLQLLCHESPQPRSDHIYGNVMQRGDLSTLCWLEGPLDINKCSVRIVYSSLNFRDVMLATGRLAVELYGSSRLAQLCVLGLEFSGINTKTGRRVMSMVAKAGVASYNESPSKFIWDVPDNWTLQEAATVPVVYITVYYAFFMTADIRKGKSILIHAGTGGVGIAAIRVALAYNLEVFTTCSTELKKQFLLKTFPKLKESHIGNSRDTSFETMIQHETNGKGVDFVLNSLAEDKLLASVRCLGYGGHFLEIGKFDMSNDTKLGMSCFLKEITFHGVLADRLEFASDEDIEYLKHMVDVDIEKGIIQPLPCTIFPAHEIEEAFRHLIGGKHIGKVLIQVRESSESKLTLPVKVLKQIYFKPDVSYIIPGGLGGFGLELADWMVTRGARKLILSSSRGISKDYQAYRIALWESYGCKVIVSTFDISTIEGCIALLNLAENVGPVAGIFNLAVVLRDGIFTNQTKEKFLESLAPKAIATKNLDQLSRLHCPHLEYFVVFSSVSCGRGNAGQSNYGMANSIMERIVENRVKDGYPGKAIQWGAVGEVGLVADMAEDKIDMEIGGTLQQRLSSCLYELDTLLSTPDAVVSSMVVAEKRSGRLGNESILDTIMNIMGIRDLKSISLGTTLSEMGMDSLMAVEIKQTLERDFDLILTPQDLRALTFQKLQEYADARDRESTDAVKMIFASDTNLLGMEILLRNLGDETRCNEVMIPLKTAADVTKQSMPPNIIIPGLEGTAGQAWYNIGSYIKNNTNVLQLHKFSECTTVKEVAEACFEDVKAELKSTEPFYIIGYSFGSFIALKLAAMLEKAGFRGQLLLIDGSPHFLKKLTLAHLGEDFNDNDLYNLLLSSIVKQIFPEETQELVALEFSEREELTNKMLKFVEYVNKQDLYSEEYAKKIVHAMFRRLRMTANYDLNTSDILTTPIVLIRPAEVSLQDIEEDYCLSKITKGKIVLKVIEGNHTSMLDNPLLPQLINEMDPSLQEDKNFEEYIRDVKPITPVL</sequence>
<evidence type="ECO:0000256" key="44">
    <source>
        <dbReference type="ARBA" id="ARBA00048650"/>
    </source>
</evidence>
<dbReference type="SMART" id="SM00825">
    <property type="entry name" value="PKS_KS"/>
    <property type="match status" value="1"/>
</dbReference>
<dbReference type="InterPro" id="IPR042104">
    <property type="entry name" value="PKS_dehydratase_sf"/>
</dbReference>
<dbReference type="InterPro" id="IPR036291">
    <property type="entry name" value="NAD(P)-bd_dom_sf"/>
</dbReference>
<feature type="domain" description="Ketosynthase family 3 (KS3)" evidence="59">
    <location>
        <begin position="35"/>
        <end position="440"/>
    </location>
</feature>
<evidence type="ECO:0000256" key="47">
    <source>
        <dbReference type="ARBA" id="ARBA00048935"/>
    </source>
</evidence>
<dbReference type="Pfam" id="PF00109">
    <property type="entry name" value="ketoacyl-synt"/>
    <property type="match status" value="1"/>
</dbReference>
<evidence type="ECO:0000256" key="21">
    <source>
        <dbReference type="ARBA" id="ARBA00023398"/>
    </source>
</evidence>
<evidence type="ECO:0000256" key="48">
    <source>
        <dbReference type="ARBA" id="ARBA00049019"/>
    </source>
</evidence>
<dbReference type="InterPro" id="IPR050091">
    <property type="entry name" value="PKS_NRPS_Biosynth_Enz"/>
</dbReference>
<dbReference type="GO" id="GO:0141148">
    <property type="term" value="F:enoyl-[acyl-carrier-protein] reductase (NADPH) activity"/>
    <property type="evidence" value="ECO:0007669"/>
    <property type="project" value="UniProtKB-EC"/>
</dbReference>
<dbReference type="Gene3D" id="3.40.47.10">
    <property type="match status" value="1"/>
</dbReference>
<evidence type="ECO:0000256" key="26">
    <source>
        <dbReference type="ARBA" id="ARBA00044883"/>
    </source>
</evidence>
<keyword evidence="13" id="KW-0663">Pyridoxal phosphate</keyword>
<dbReference type="Gene3D" id="3.30.70.3290">
    <property type="match status" value="1"/>
</dbReference>
<dbReference type="Gene3D" id="3.90.180.10">
    <property type="entry name" value="Medium-chain alcohol dehydrogenases, catalytic domain"/>
    <property type="match status" value="1"/>
</dbReference>
<evidence type="ECO:0000256" key="7">
    <source>
        <dbReference type="ARBA" id="ARBA00018769"/>
    </source>
</evidence>
<evidence type="ECO:0000256" key="24">
    <source>
        <dbReference type="ARBA" id="ARBA00023402"/>
    </source>
</evidence>
<evidence type="ECO:0000256" key="5">
    <source>
        <dbReference type="ARBA" id="ARBA00012948"/>
    </source>
</evidence>
<dbReference type="InterPro" id="IPR029058">
    <property type="entry name" value="AB_hydrolase_fold"/>
</dbReference>
<comment type="function">
    <text evidence="25">Fatty acid synthetase is a multifunctional enzyme that catalyzes the de novo biosynthesis of long-chain saturated fatty acids starting from acetyl-CoA and malonyl-CoA in the presence of NADPH. This multifunctional protein contains 7 catalytic activities and a site for the binding of the prosthetic group 4'-phosphopantetheine of the acyl carrier protein ([ACP]) domain.</text>
</comment>
<evidence type="ECO:0000256" key="14">
    <source>
        <dbReference type="ARBA" id="ARBA00022990"/>
    </source>
</evidence>
<evidence type="ECO:0000256" key="11">
    <source>
        <dbReference type="ARBA" id="ARBA00022799"/>
    </source>
</evidence>
<feature type="domain" description="PKS/mFAS DH" evidence="60">
    <location>
        <begin position="878"/>
        <end position="1142"/>
    </location>
</feature>
<comment type="catalytic activity">
    <reaction evidence="33">
        <text>dodecanoyl-[ACP] + malonyl-[ACP] + H(+) = 3-oxotetradecanoyl-[ACP] + holo-[ACP] + CO2</text>
        <dbReference type="Rhea" id="RHEA:41884"/>
        <dbReference type="Rhea" id="RHEA-COMP:9623"/>
        <dbReference type="Rhea" id="RHEA-COMP:9644"/>
        <dbReference type="Rhea" id="RHEA-COMP:9645"/>
        <dbReference type="Rhea" id="RHEA-COMP:9685"/>
        <dbReference type="ChEBI" id="CHEBI:15378"/>
        <dbReference type="ChEBI" id="CHEBI:16526"/>
        <dbReference type="ChEBI" id="CHEBI:64479"/>
        <dbReference type="ChEBI" id="CHEBI:65264"/>
        <dbReference type="ChEBI" id="CHEBI:78449"/>
        <dbReference type="ChEBI" id="CHEBI:78473"/>
    </reaction>
    <physiologicalReaction direction="left-to-right" evidence="33">
        <dbReference type="Rhea" id="RHEA:41885"/>
    </physiologicalReaction>
</comment>
<evidence type="ECO:0000256" key="25">
    <source>
        <dbReference type="ARBA" id="ARBA00023442"/>
    </source>
</evidence>
<comment type="catalytic activity">
    <reaction evidence="27">
        <text>3-oxooctadecanoyl-[ACP] + NADPH + H(+) = (3R)-hydroxyoctadecanoyl-[ACP] + NADP(+)</text>
        <dbReference type="Rhea" id="RHEA:41920"/>
        <dbReference type="Rhea" id="RHEA-COMP:9653"/>
        <dbReference type="Rhea" id="RHEA-COMP:9654"/>
        <dbReference type="ChEBI" id="CHEBI:15378"/>
        <dbReference type="ChEBI" id="CHEBI:57783"/>
        <dbReference type="ChEBI" id="CHEBI:58349"/>
        <dbReference type="ChEBI" id="CHEBI:78487"/>
        <dbReference type="ChEBI" id="CHEBI:78488"/>
    </reaction>
    <physiologicalReaction direction="left-to-right" evidence="27">
        <dbReference type="Rhea" id="RHEA:41921"/>
    </physiologicalReaction>
</comment>
<comment type="catalytic activity">
    <reaction evidence="36">
        <text>3-oxobutanoyl-[ACP] + NADPH + H(+) = (3R)-hydroxybutanoyl-[ACP] + NADP(+)</text>
        <dbReference type="Rhea" id="RHEA:41804"/>
        <dbReference type="Rhea" id="RHEA-COMP:9625"/>
        <dbReference type="Rhea" id="RHEA-COMP:9626"/>
        <dbReference type="ChEBI" id="CHEBI:15378"/>
        <dbReference type="ChEBI" id="CHEBI:57783"/>
        <dbReference type="ChEBI" id="CHEBI:58349"/>
        <dbReference type="ChEBI" id="CHEBI:78450"/>
        <dbReference type="ChEBI" id="CHEBI:78451"/>
    </reaction>
    <physiologicalReaction direction="left-to-right" evidence="36">
        <dbReference type="Rhea" id="RHEA:41805"/>
    </physiologicalReaction>
</comment>
<name>A0A034VKR9_BACDO</name>
<dbReference type="Gene3D" id="3.40.50.720">
    <property type="entry name" value="NAD(P)-binding Rossmann-like Domain"/>
    <property type="match status" value="1"/>
</dbReference>
<evidence type="ECO:0000256" key="1">
    <source>
        <dbReference type="ARBA" id="ARBA00005189"/>
    </source>
</evidence>
<dbReference type="InterPro" id="IPR020841">
    <property type="entry name" value="PKS_Beta-ketoAc_synthase_dom"/>
</dbReference>
<comment type="catalytic activity">
    <reaction evidence="50">
        <text>(2E)-tetradecenoyl-[ACP] + NADPH + H(+) = tetradecanoyl-[ACP] + NADP(+)</text>
        <dbReference type="Rhea" id="RHEA:41896"/>
        <dbReference type="Rhea" id="RHEA-COMP:9647"/>
        <dbReference type="Rhea" id="RHEA-COMP:9648"/>
        <dbReference type="ChEBI" id="CHEBI:15378"/>
        <dbReference type="ChEBI" id="CHEBI:57783"/>
        <dbReference type="ChEBI" id="CHEBI:58349"/>
        <dbReference type="ChEBI" id="CHEBI:78475"/>
        <dbReference type="ChEBI" id="CHEBI:78477"/>
    </reaction>
    <physiologicalReaction direction="left-to-right" evidence="50">
        <dbReference type="Rhea" id="RHEA:41897"/>
    </physiologicalReaction>
</comment>
<dbReference type="InterPro" id="IPR032821">
    <property type="entry name" value="PKS_assoc"/>
</dbReference>
<dbReference type="InterPro" id="IPR016035">
    <property type="entry name" value="Acyl_Trfase/lysoPLipase"/>
</dbReference>
<gene>
    <name evidence="61" type="primary">FAS</name>
</gene>
<evidence type="ECO:0000256" key="2">
    <source>
        <dbReference type="ARBA" id="ARBA00012004"/>
    </source>
</evidence>
<evidence type="ECO:0000256" key="55">
    <source>
        <dbReference type="ARBA" id="ARBA00049521"/>
    </source>
</evidence>
<dbReference type="Gene3D" id="1.10.1200.10">
    <property type="entry name" value="ACP-like"/>
    <property type="match status" value="1"/>
</dbReference>
<dbReference type="CDD" id="cd00833">
    <property type="entry name" value="PKS"/>
    <property type="match status" value="1"/>
</dbReference>
<dbReference type="InterPro" id="IPR014030">
    <property type="entry name" value="Ketoacyl_synth_N"/>
</dbReference>